<dbReference type="InterPro" id="IPR036390">
    <property type="entry name" value="WH_DNA-bd_sf"/>
</dbReference>
<evidence type="ECO:0000313" key="2">
    <source>
        <dbReference type="Proteomes" id="UP000318102"/>
    </source>
</evidence>
<reference evidence="1 2" key="1">
    <citation type="submission" date="2019-07" db="EMBL/GenBank/DDBJ databases">
        <authorList>
            <person name="Kim J."/>
        </authorList>
    </citation>
    <scope>NUCLEOTIDE SEQUENCE [LARGE SCALE GENOMIC DNA]</scope>
    <source>
        <strain evidence="1 2">N4</strain>
    </source>
</reference>
<gene>
    <name evidence="1" type="ORF">FPZ44_05235</name>
</gene>
<accession>A0A559IXZ6</accession>
<proteinExistence type="predicted"/>
<dbReference type="AlphaFoldDB" id="A0A559IXZ6"/>
<dbReference type="Gene3D" id="1.10.10.10">
    <property type="entry name" value="Winged helix-like DNA-binding domain superfamily/Winged helix DNA-binding domain"/>
    <property type="match status" value="1"/>
</dbReference>
<dbReference type="EMBL" id="VNJK01000001">
    <property type="protein sequence ID" value="TVX92509.1"/>
    <property type="molecule type" value="Genomic_DNA"/>
</dbReference>
<dbReference type="RefSeq" id="WP_144988040.1">
    <property type="nucleotide sequence ID" value="NZ_VNJK01000001.1"/>
</dbReference>
<protein>
    <submittedName>
        <fullName evidence="1">HTH domain-containing protein</fullName>
    </submittedName>
</protein>
<dbReference type="Proteomes" id="UP000318102">
    <property type="component" value="Unassembled WGS sequence"/>
</dbReference>
<dbReference type="OrthoDB" id="155998at2"/>
<organism evidence="1 2">
    <name type="scientific">Paenibacillus agilis</name>
    <dbReference type="NCBI Taxonomy" id="3020863"/>
    <lineage>
        <taxon>Bacteria</taxon>
        <taxon>Bacillati</taxon>
        <taxon>Bacillota</taxon>
        <taxon>Bacilli</taxon>
        <taxon>Bacillales</taxon>
        <taxon>Paenibacillaceae</taxon>
        <taxon>Paenibacillus</taxon>
    </lineage>
</organism>
<evidence type="ECO:0000313" key="1">
    <source>
        <dbReference type="EMBL" id="TVX92509.1"/>
    </source>
</evidence>
<name>A0A559IXZ6_9BACL</name>
<dbReference type="InterPro" id="IPR036388">
    <property type="entry name" value="WH-like_DNA-bd_sf"/>
</dbReference>
<dbReference type="SUPFAM" id="SSF46785">
    <property type="entry name" value="Winged helix' DNA-binding domain"/>
    <property type="match status" value="1"/>
</dbReference>
<keyword evidence="2" id="KW-1185">Reference proteome</keyword>
<sequence length="218" mass="25220">MNRAQQKPSTRNLLLMLLKRNGPMSAAQLAERLGLTEMGVRRHLHQGLEENVLETVQVKQPMGRPLQLYRISQQGDEQFPKQYHQLLLDLLQELEVNDSDEDNSVQQLFEGRRRSLKRKYESSMIGKTFGERVQQLSSIQDAGGYMVETEQLSDEEWLLHEYNCPIAQVAQAYEYPCHCELELFRELLGADVERLECLAKQGSRCTYRIRKSESSSDS</sequence>
<comment type="caution">
    <text evidence="1">The sequence shown here is derived from an EMBL/GenBank/DDBJ whole genome shotgun (WGS) entry which is preliminary data.</text>
</comment>